<organism evidence="1 2">
    <name type="scientific">Platanthera zijinensis</name>
    <dbReference type="NCBI Taxonomy" id="2320716"/>
    <lineage>
        <taxon>Eukaryota</taxon>
        <taxon>Viridiplantae</taxon>
        <taxon>Streptophyta</taxon>
        <taxon>Embryophyta</taxon>
        <taxon>Tracheophyta</taxon>
        <taxon>Spermatophyta</taxon>
        <taxon>Magnoliopsida</taxon>
        <taxon>Liliopsida</taxon>
        <taxon>Asparagales</taxon>
        <taxon>Orchidaceae</taxon>
        <taxon>Orchidoideae</taxon>
        <taxon>Orchideae</taxon>
        <taxon>Orchidinae</taxon>
        <taxon>Platanthera</taxon>
    </lineage>
</organism>
<dbReference type="EMBL" id="JBBWWQ010000007">
    <property type="protein sequence ID" value="KAK8942986.1"/>
    <property type="molecule type" value="Genomic_DNA"/>
</dbReference>
<dbReference type="SUPFAM" id="SSF53098">
    <property type="entry name" value="Ribonuclease H-like"/>
    <property type="match status" value="1"/>
</dbReference>
<comment type="caution">
    <text evidence="1">The sequence shown here is derived from an EMBL/GenBank/DDBJ whole genome shotgun (WGS) entry which is preliminary data.</text>
</comment>
<reference evidence="1 2" key="1">
    <citation type="journal article" date="2022" name="Nat. Plants">
        <title>Genomes of leafy and leafless Platanthera orchids illuminate the evolution of mycoheterotrophy.</title>
        <authorList>
            <person name="Li M.H."/>
            <person name="Liu K.W."/>
            <person name="Li Z."/>
            <person name="Lu H.C."/>
            <person name="Ye Q.L."/>
            <person name="Zhang D."/>
            <person name="Wang J.Y."/>
            <person name="Li Y.F."/>
            <person name="Zhong Z.M."/>
            <person name="Liu X."/>
            <person name="Yu X."/>
            <person name="Liu D.K."/>
            <person name="Tu X.D."/>
            <person name="Liu B."/>
            <person name="Hao Y."/>
            <person name="Liao X.Y."/>
            <person name="Jiang Y.T."/>
            <person name="Sun W.H."/>
            <person name="Chen J."/>
            <person name="Chen Y.Q."/>
            <person name="Ai Y."/>
            <person name="Zhai J.W."/>
            <person name="Wu S.S."/>
            <person name="Zhou Z."/>
            <person name="Hsiao Y.Y."/>
            <person name="Wu W.L."/>
            <person name="Chen Y.Y."/>
            <person name="Lin Y.F."/>
            <person name="Hsu J.L."/>
            <person name="Li C.Y."/>
            <person name="Wang Z.W."/>
            <person name="Zhao X."/>
            <person name="Zhong W.Y."/>
            <person name="Ma X.K."/>
            <person name="Ma L."/>
            <person name="Huang J."/>
            <person name="Chen G.Z."/>
            <person name="Huang M.Z."/>
            <person name="Huang L."/>
            <person name="Peng D.H."/>
            <person name="Luo Y.B."/>
            <person name="Zou S.Q."/>
            <person name="Chen S.P."/>
            <person name="Lan S."/>
            <person name="Tsai W.C."/>
            <person name="Van de Peer Y."/>
            <person name="Liu Z.J."/>
        </authorList>
    </citation>
    <scope>NUCLEOTIDE SEQUENCE [LARGE SCALE GENOMIC DNA]</scope>
    <source>
        <strain evidence="1">Lor287</strain>
    </source>
</reference>
<evidence type="ECO:0000313" key="1">
    <source>
        <dbReference type="EMBL" id="KAK8942986.1"/>
    </source>
</evidence>
<dbReference type="InterPro" id="IPR053151">
    <property type="entry name" value="RNase_H-like"/>
</dbReference>
<evidence type="ECO:0000313" key="2">
    <source>
        <dbReference type="Proteomes" id="UP001418222"/>
    </source>
</evidence>
<dbReference type="InterPro" id="IPR012337">
    <property type="entry name" value="RNaseH-like_sf"/>
</dbReference>
<dbReference type="InterPro" id="IPR036397">
    <property type="entry name" value="RNaseH_sf"/>
</dbReference>
<dbReference type="PANTHER" id="PTHR47723">
    <property type="entry name" value="OS05G0353850 PROTEIN"/>
    <property type="match status" value="1"/>
</dbReference>
<evidence type="ECO:0008006" key="3">
    <source>
        <dbReference type="Google" id="ProtNLM"/>
    </source>
</evidence>
<sequence length="307" mass="34278">MVAGWGWRMPAVGCLRPAWQNRTRAGGLLELQASGLEEGFRKMSGDWKWSLRGGKRRCIQLLCCFTFRFLWKARNSARFRGICANKMLMTLKNIKSAKAILSCCSFSVPSLIWEVDCLDKFNFPIFPVNHGSDSWIKWVPPTTGRIILNIDGSCCDNFCIGGGVACDSLGNIIFVVGFCLGTGSNYTAEAYALIVFLKKCLELNCFPDIIKSDSLILNNCFNGLIPVPWQMEYRVCANVDMAKYVDAMLRFISNCAEDPYLIGKSNGANIVGSNLSHEAADYLQQQKLLAYDQLETFELHVLPENGD</sequence>
<name>A0AAP0BL42_9ASPA</name>
<dbReference type="Gene3D" id="3.30.420.10">
    <property type="entry name" value="Ribonuclease H-like superfamily/Ribonuclease H"/>
    <property type="match status" value="1"/>
</dbReference>
<accession>A0AAP0BL42</accession>
<dbReference type="Proteomes" id="UP001418222">
    <property type="component" value="Unassembled WGS sequence"/>
</dbReference>
<proteinExistence type="predicted"/>
<gene>
    <name evidence="1" type="ORF">KSP39_PZI008951</name>
</gene>
<protein>
    <recommendedName>
        <fullName evidence="3">RNase H type-1 domain-containing protein</fullName>
    </recommendedName>
</protein>
<dbReference type="GO" id="GO:0003676">
    <property type="term" value="F:nucleic acid binding"/>
    <property type="evidence" value="ECO:0007669"/>
    <property type="project" value="InterPro"/>
</dbReference>
<keyword evidence="2" id="KW-1185">Reference proteome</keyword>
<dbReference type="PANTHER" id="PTHR47723:SF14">
    <property type="entry name" value="RNASE H TYPE-1 DOMAIN-CONTAINING PROTEIN"/>
    <property type="match status" value="1"/>
</dbReference>
<dbReference type="AlphaFoldDB" id="A0AAP0BL42"/>